<reference evidence="7" key="1">
    <citation type="submission" date="2021-06" db="EMBL/GenBank/DDBJ databases">
        <authorList>
            <person name="Kallberg Y."/>
            <person name="Tangrot J."/>
            <person name="Rosling A."/>
        </authorList>
    </citation>
    <scope>NUCLEOTIDE SEQUENCE</scope>
    <source>
        <strain evidence="7">FL130A</strain>
    </source>
</reference>
<evidence type="ECO:0000256" key="1">
    <source>
        <dbReference type="ARBA" id="ARBA00004123"/>
    </source>
</evidence>
<feature type="compositionally biased region" description="Acidic residues" evidence="6">
    <location>
        <begin position="1449"/>
        <end position="1458"/>
    </location>
</feature>
<dbReference type="InterPro" id="IPR029448">
    <property type="entry name" value="FANCD2"/>
</dbReference>
<feature type="region of interest" description="Disordered" evidence="6">
    <location>
        <begin position="1398"/>
        <end position="1500"/>
    </location>
</feature>
<dbReference type="GO" id="GO:0070182">
    <property type="term" value="F:DNA polymerase binding"/>
    <property type="evidence" value="ECO:0007669"/>
    <property type="project" value="TreeGrafter"/>
</dbReference>
<dbReference type="PANTHER" id="PTHR32086">
    <property type="entry name" value="FANCONI ANEMIA GROUP D2 PROTEIN"/>
    <property type="match status" value="1"/>
</dbReference>
<dbReference type="Pfam" id="PF14631">
    <property type="entry name" value="FancD2"/>
    <property type="match status" value="1"/>
</dbReference>
<proteinExistence type="inferred from homology"/>
<protein>
    <submittedName>
        <fullName evidence="7">12988_t:CDS:1</fullName>
    </submittedName>
</protein>
<feature type="compositionally biased region" description="Basic residues" evidence="6">
    <location>
        <begin position="852"/>
        <end position="867"/>
    </location>
</feature>
<comment type="caution">
    <text evidence="7">The sequence shown here is derived from an EMBL/GenBank/DDBJ whole genome shotgun (WGS) entry which is preliminary data.</text>
</comment>
<comment type="subcellular location">
    <subcellularLocation>
        <location evidence="1">Nucleus</location>
    </subcellularLocation>
</comment>
<dbReference type="GO" id="GO:0005634">
    <property type="term" value="C:nucleus"/>
    <property type="evidence" value="ECO:0007669"/>
    <property type="project" value="UniProtKB-SubCell"/>
</dbReference>
<evidence type="ECO:0000256" key="3">
    <source>
        <dbReference type="ARBA" id="ARBA00022843"/>
    </source>
</evidence>
<feature type="compositionally biased region" description="Basic residues" evidence="6">
    <location>
        <begin position="1474"/>
        <end position="1486"/>
    </location>
</feature>
<name>A0A9N8VSH6_9GLOM</name>
<dbReference type="GO" id="GO:0007129">
    <property type="term" value="P:homologous chromosome pairing at meiosis"/>
    <property type="evidence" value="ECO:0007669"/>
    <property type="project" value="TreeGrafter"/>
</dbReference>
<evidence type="ECO:0000313" key="7">
    <source>
        <dbReference type="EMBL" id="CAG8459084.1"/>
    </source>
</evidence>
<accession>A0A9N8VSH6</accession>
<gene>
    <name evidence="7" type="ORF">ALEPTO_LOCUS1439</name>
</gene>
<dbReference type="GO" id="GO:0000793">
    <property type="term" value="C:condensed chromosome"/>
    <property type="evidence" value="ECO:0007669"/>
    <property type="project" value="TreeGrafter"/>
</dbReference>
<evidence type="ECO:0000256" key="6">
    <source>
        <dbReference type="SAM" id="MobiDB-lite"/>
    </source>
</evidence>
<evidence type="ECO:0000256" key="5">
    <source>
        <dbReference type="ARBA" id="ARBA00093456"/>
    </source>
</evidence>
<keyword evidence="2" id="KW-1017">Isopeptide bond</keyword>
<keyword evidence="3" id="KW-0832">Ubl conjugation</keyword>
<organism evidence="7 8">
    <name type="scientific">Ambispora leptoticha</name>
    <dbReference type="NCBI Taxonomy" id="144679"/>
    <lineage>
        <taxon>Eukaryota</taxon>
        <taxon>Fungi</taxon>
        <taxon>Fungi incertae sedis</taxon>
        <taxon>Mucoromycota</taxon>
        <taxon>Glomeromycotina</taxon>
        <taxon>Glomeromycetes</taxon>
        <taxon>Archaeosporales</taxon>
        <taxon>Ambisporaceae</taxon>
        <taxon>Ambispora</taxon>
    </lineage>
</organism>
<dbReference type="GO" id="GO:0031573">
    <property type="term" value="P:mitotic intra-S DNA damage checkpoint signaling"/>
    <property type="evidence" value="ECO:0007669"/>
    <property type="project" value="TreeGrafter"/>
</dbReference>
<feature type="compositionally biased region" description="Basic and acidic residues" evidence="6">
    <location>
        <begin position="873"/>
        <end position="883"/>
    </location>
</feature>
<dbReference type="OrthoDB" id="27031at2759"/>
<dbReference type="PANTHER" id="PTHR32086:SF0">
    <property type="entry name" value="FANCONI ANEMIA GROUP D2 PROTEIN"/>
    <property type="match status" value="1"/>
</dbReference>
<keyword evidence="4" id="KW-0539">Nucleus</keyword>
<sequence length="1500" mass="171755">MSQVEISEQNVQQSIFHSLTSESGLQLGTQGQLNKLVVEPSIFLYGITQKLKNHPQYSDSLIEQFLESLQDHIEDNAQFQACLQPSIINGSAKLVTTNNSIIQALLSIDFLQPRLIDILLEKLPGFIIDSDNETVCSPIPRLIIHQLKWLGYIVEPDRLSSKILEIISITPISIQREIITNLPEIVDDDSQHKVIIDELKTLMEENYQLTVPILDALSNFIMHGNSINELRNVIIERLESADLADLPIVLKFLLQFVTPDDVEDVIQSIRKKLDFRSIAKLQEMNKQSKSFGKSKKENMPETLIFESIKTGIQFHKFVKDAWLKIITELNSPSEHEILDILVLFIVHSFRSMKKKVEPIFRKKISSGLITQQILEETITCHSEGLFEYFKSILSLSEALLRSTQQHSQISRAASVIYKSCFKVFELEHQQEIVWSLVTHIGSGLPAEVDSALAVLLALVKEDSKKLYYFAVYFKGILDFLDNLSFDQIRVLFEIISILAIEEVIEDTTSGTASGGGLLAEFSIVIQKRLACPSEKDKQIGVIGALTLVRTMGSKEECQKFNPSSASSSDEIRIHPLLNSALENLQKLISNIVESKRCYSLIYDELAYLISNSWLDSRIETWIKDKMASKFTDIYVIDFDEINDLHKKKSYLQNLPIEIWMYDKDGVFTESTPIEMWVESEKTTKESVLINIYPMLCAPHINACRQLVADRSEWIMCISSMFKLMQACEKADKNSLDEIDALLGSGIVMYKKDEDVANVICNSLFIAINWFREIINSFSEDHSDIDFHKTVIARLQHVEKLEKKLEEELANSSIFHPIGYSSSTRKIGVERRNIVIERNKPAAQASDNTKQQNKTRRRPAVLGKRKALSSRQNQHADEGEKIKSSGDSTSKTTLADLRPFMREFEWHVFYLFKYADFINDPGNMNLDDDNQKNNCSQIPKLGVSQMIYLLKDLDRKLEYKLSSSTTSNLPFFAKKSKKFDIDPGLSLISRQSESEVIEHVIKTLPLILKQFEAINEGDMVMDEQKEIDEINQCMELILEIIYRVFSWPDLTSPDKEETAIRLLSHFHLYKTDNNNSNDTFQPQSIQQAANKAFTYFEIFADSLSTGKLAIYYHKILCKITEMASDPKEFITTISMLAKKFASREWKDAKQLNSSSITYLIQNDIQHADDNLERIDYYVSRIFPALEAGDEEILREMPLLNTTNFPDFYKVVSMELVDLMNDKSRGFESIEMKLEYLAKIARCWRQLIIVIKYNQKRAILAVALKYGRNFVDLFLKNAIPFMDLHLKGHREEIQIIFKYFQVATRHLQALCIHVKVVKEVRLSNMVPLVKKSLESVIFRVKGILQHNDFAAESFFLGNLKQRDLEGHEVNTDRLVEPESDKSESELDEQYIAEIEDEIKREENSDAESSSVNQHSRSKSTASSSSKNTTRRSSTAESVQNSDDEVKSNDDDHGESDENSDISDSANDNEANEIPQKRRKSPVYAKRPRKDSNKQSTKRKRKS</sequence>
<keyword evidence="8" id="KW-1185">Reference proteome</keyword>
<evidence type="ECO:0000313" key="8">
    <source>
        <dbReference type="Proteomes" id="UP000789508"/>
    </source>
</evidence>
<dbReference type="Proteomes" id="UP000789508">
    <property type="component" value="Unassembled WGS sequence"/>
</dbReference>
<dbReference type="EMBL" id="CAJVPS010000157">
    <property type="protein sequence ID" value="CAG8459084.1"/>
    <property type="molecule type" value="Genomic_DNA"/>
</dbReference>
<comment type="similarity">
    <text evidence="5">Belongs to the Fanconi anemia protein FANCD2 family.</text>
</comment>
<evidence type="ECO:0000256" key="2">
    <source>
        <dbReference type="ARBA" id="ARBA00022499"/>
    </source>
</evidence>
<dbReference type="GO" id="GO:1990918">
    <property type="term" value="P:double-strand break repair involved in meiotic recombination"/>
    <property type="evidence" value="ECO:0007669"/>
    <property type="project" value="TreeGrafter"/>
</dbReference>
<feature type="region of interest" description="Disordered" evidence="6">
    <location>
        <begin position="837"/>
        <end position="888"/>
    </location>
</feature>
<evidence type="ECO:0000256" key="4">
    <source>
        <dbReference type="ARBA" id="ARBA00023242"/>
    </source>
</evidence>
<dbReference type="GO" id="GO:0036297">
    <property type="term" value="P:interstrand cross-link repair"/>
    <property type="evidence" value="ECO:0007669"/>
    <property type="project" value="TreeGrafter"/>
</dbReference>
<feature type="compositionally biased region" description="Low complexity" evidence="6">
    <location>
        <begin position="1416"/>
        <end position="1433"/>
    </location>
</feature>